<keyword evidence="1" id="KW-1133">Transmembrane helix</keyword>
<dbReference type="Proteomes" id="UP000631535">
    <property type="component" value="Unassembled WGS sequence"/>
</dbReference>
<gene>
    <name evidence="2" type="ORF">GCM10012287_17590</name>
</gene>
<feature type="transmembrane region" description="Helical" evidence="1">
    <location>
        <begin position="93"/>
        <end position="110"/>
    </location>
</feature>
<accession>A0ABQ2M467</accession>
<sequence length="151" mass="15585">MESNGADDARASLDAVAATRAGVAGRIAAPWWYHLVLGLLVAQHVLAQGLENANWTLPSMGLLLAGCLVLTLAYRRLAGLSTAKAQGTRSRNVLTLLGLVALACVASASLTGSAAVSWVAAGVVLLATIVLGRLFEAALRREIAADPDHSF</sequence>
<evidence type="ECO:0000313" key="2">
    <source>
        <dbReference type="EMBL" id="GGO46674.1"/>
    </source>
</evidence>
<keyword evidence="1" id="KW-0812">Transmembrane</keyword>
<evidence type="ECO:0000256" key="1">
    <source>
        <dbReference type="SAM" id="Phobius"/>
    </source>
</evidence>
<evidence type="ECO:0000313" key="3">
    <source>
        <dbReference type="Proteomes" id="UP000631535"/>
    </source>
</evidence>
<keyword evidence="1" id="KW-0472">Membrane</keyword>
<dbReference type="RefSeq" id="WP_189036497.1">
    <property type="nucleotide sequence ID" value="NZ_BMMP01000004.1"/>
</dbReference>
<feature type="transmembrane region" description="Helical" evidence="1">
    <location>
        <begin position="31"/>
        <end position="49"/>
    </location>
</feature>
<name>A0ABQ2M467_9ACTN</name>
<dbReference type="EMBL" id="BMMP01000004">
    <property type="protein sequence ID" value="GGO46674.1"/>
    <property type="molecule type" value="Genomic_DNA"/>
</dbReference>
<feature type="transmembrane region" description="Helical" evidence="1">
    <location>
        <begin position="116"/>
        <end position="135"/>
    </location>
</feature>
<evidence type="ECO:0008006" key="4">
    <source>
        <dbReference type="Google" id="ProtNLM"/>
    </source>
</evidence>
<organism evidence="2 3">
    <name type="scientific">Streptomyces daqingensis</name>
    <dbReference type="NCBI Taxonomy" id="1472640"/>
    <lineage>
        <taxon>Bacteria</taxon>
        <taxon>Bacillati</taxon>
        <taxon>Actinomycetota</taxon>
        <taxon>Actinomycetes</taxon>
        <taxon>Kitasatosporales</taxon>
        <taxon>Streptomycetaceae</taxon>
        <taxon>Streptomyces</taxon>
    </lineage>
</organism>
<feature type="transmembrane region" description="Helical" evidence="1">
    <location>
        <begin position="55"/>
        <end position="73"/>
    </location>
</feature>
<proteinExistence type="predicted"/>
<protein>
    <recommendedName>
        <fullName evidence="4">Transmembrane protein</fullName>
    </recommendedName>
</protein>
<keyword evidence="3" id="KW-1185">Reference proteome</keyword>
<reference evidence="3" key="1">
    <citation type="journal article" date="2019" name="Int. J. Syst. Evol. Microbiol.">
        <title>The Global Catalogue of Microorganisms (GCM) 10K type strain sequencing project: providing services to taxonomists for standard genome sequencing and annotation.</title>
        <authorList>
            <consortium name="The Broad Institute Genomics Platform"/>
            <consortium name="The Broad Institute Genome Sequencing Center for Infectious Disease"/>
            <person name="Wu L."/>
            <person name="Ma J."/>
        </authorList>
    </citation>
    <scope>NUCLEOTIDE SEQUENCE [LARGE SCALE GENOMIC DNA]</scope>
    <source>
        <strain evidence="3">CGMCC 4.7178</strain>
    </source>
</reference>
<comment type="caution">
    <text evidence="2">The sequence shown here is derived from an EMBL/GenBank/DDBJ whole genome shotgun (WGS) entry which is preliminary data.</text>
</comment>